<evidence type="ECO:0000313" key="1">
    <source>
        <dbReference type="EMBL" id="CAI9924140.1"/>
    </source>
</evidence>
<accession>A0AA86NQB9</accession>
<keyword evidence="3" id="KW-1185">Reference proteome</keyword>
<evidence type="ECO:0000313" key="2">
    <source>
        <dbReference type="EMBL" id="CAL6023475.1"/>
    </source>
</evidence>
<dbReference type="EMBL" id="CAXDID020000093">
    <property type="protein sequence ID" value="CAL6023475.1"/>
    <property type="molecule type" value="Genomic_DNA"/>
</dbReference>
<reference evidence="2 3" key="2">
    <citation type="submission" date="2024-07" db="EMBL/GenBank/DDBJ databases">
        <authorList>
            <person name="Akdeniz Z."/>
        </authorList>
    </citation>
    <scope>NUCLEOTIDE SEQUENCE [LARGE SCALE GENOMIC DNA]</scope>
</reference>
<dbReference type="EMBL" id="CATOUU010000302">
    <property type="protein sequence ID" value="CAI9924140.1"/>
    <property type="molecule type" value="Genomic_DNA"/>
</dbReference>
<organism evidence="1">
    <name type="scientific">Hexamita inflata</name>
    <dbReference type="NCBI Taxonomy" id="28002"/>
    <lineage>
        <taxon>Eukaryota</taxon>
        <taxon>Metamonada</taxon>
        <taxon>Diplomonadida</taxon>
        <taxon>Hexamitidae</taxon>
        <taxon>Hexamitinae</taxon>
        <taxon>Hexamita</taxon>
    </lineage>
</organism>
<gene>
    <name evidence="1" type="ORF">HINF_LOCUS11785</name>
    <name evidence="2" type="ORF">HINF_LOCUS29153</name>
</gene>
<comment type="caution">
    <text evidence="1">The sequence shown here is derived from an EMBL/GenBank/DDBJ whole genome shotgun (WGS) entry which is preliminary data.</text>
</comment>
<dbReference type="Proteomes" id="UP001642409">
    <property type="component" value="Unassembled WGS sequence"/>
</dbReference>
<protein>
    <submittedName>
        <fullName evidence="2">Hypothetical_protein</fullName>
    </submittedName>
</protein>
<proteinExistence type="predicted"/>
<dbReference type="AlphaFoldDB" id="A0AA86NQB9"/>
<name>A0AA86NQB9_9EUKA</name>
<sequence length="216" mass="24564">MSHLDDSERPLIYGLNCWRTDRTLEFSAVVEYEHYILLLADFRGSGHQPTLVSAVTRCLAEKVDVALFDGRVHQKHVDDKEHHEQHDERQMLNTPHFFCHVIIFKSNAIPLCVAWTSSGDRILPDVLLGVRGGPVLLVEFNVDGRVLDDLDAVFGDRVCFLVTSISTPFASWNLWSTFMNTLSVEALSKQKSWWPESLTMYLISYLTVCRLKVVGA</sequence>
<evidence type="ECO:0000313" key="3">
    <source>
        <dbReference type="Proteomes" id="UP001642409"/>
    </source>
</evidence>
<reference evidence="1" key="1">
    <citation type="submission" date="2023-06" db="EMBL/GenBank/DDBJ databases">
        <authorList>
            <person name="Kurt Z."/>
        </authorList>
    </citation>
    <scope>NUCLEOTIDE SEQUENCE</scope>
</reference>